<evidence type="ECO:0000256" key="8">
    <source>
        <dbReference type="SAM" id="SignalP"/>
    </source>
</evidence>
<keyword evidence="10" id="KW-1185">Reference proteome</keyword>
<evidence type="ECO:0000256" key="6">
    <source>
        <dbReference type="ARBA" id="ARBA00023136"/>
    </source>
</evidence>
<sequence>MRKLLPGIAIIAASLFSIPGQVQAQEKWDLQKCVNYALQNNISVKQADLQARFAALDYKQARLNIYPNIGFSTNLGVNSGRNQNPANFDLVTETFLSHGYSLQAGVDLFNWFSKRNTVKARDLSLQATIAGIEKAQNDVALNVATAYLQILLSMEQVNIARVQLAQTTQQLENTRLQVDAGKLPELNATQLEAQLATDSSAVITARASVTQTILQMKALLNLDAAAAFDVLAPPVETIPVESLADLQPENVFSSALIHLPQQKVNKLNLQAAQKNVLAAKGAMYPTLSMFGSLGSRFINTGQELLSTTQTPVTSIGKVTVNGTEYSVAPNAPLFNTSFNYAKQPYFSQINQNFQQSVGLSLSVPIFNNGTLRNNWQRSKLNVKQVELQMEQDAQTIKQDIYTAHNDAVAALEKYNANQKSVAASEKAYDFAKKRYDMGLLSTYDLLNTQNALATAKYNLLYAQYDYVFKIKLLEFYKGQGLKL</sequence>
<evidence type="ECO:0000256" key="5">
    <source>
        <dbReference type="ARBA" id="ARBA00022692"/>
    </source>
</evidence>
<evidence type="ECO:0000256" key="2">
    <source>
        <dbReference type="ARBA" id="ARBA00007613"/>
    </source>
</evidence>
<dbReference type="EMBL" id="JBHUOZ010000001">
    <property type="protein sequence ID" value="MFD2919103.1"/>
    <property type="molecule type" value="Genomic_DNA"/>
</dbReference>
<dbReference type="Proteomes" id="UP001597511">
    <property type="component" value="Unassembled WGS sequence"/>
</dbReference>
<protein>
    <submittedName>
        <fullName evidence="9">TolC family protein</fullName>
    </submittedName>
</protein>
<name>A0ABW6A601_9BACT</name>
<feature type="chain" id="PRO_5046952391" evidence="8">
    <location>
        <begin position="25"/>
        <end position="483"/>
    </location>
</feature>
<dbReference type="InterPro" id="IPR003423">
    <property type="entry name" value="OMP_efflux"/>
</dbReference>
<comment type="caution">
    <text evidence="9">The sequence shown here is derived from an EMBL/GenBank/DDBJ whole genome shotgun (WGS) entry which is preliminary data.</text>
</comment>
<dbReference type="SUPFAM" id="SSF56954">
    <property type="entry name" value="Outer membrane efflux proteins (OEP)"/>
    <property type="match status" value="1"/>
</dbReference>
<comment type="similarity">
    <text evidence="2">Belongs to the outer membrane factor (OMF) (TC 1.B.17) family.</text>
</comment>
<keyword evidence="8" id="KW-0732">Signal</keyword>
<keyword evidence="7" id="KW-0998">Cell outer membrane</keyword>
<dbReference type="RefSeq" id="WP_386095962.1">
    <property type="nucleotide sequence ID" value="NZ_JBHUOZ010000001.1"/>
</dbReference>
<feature type="signal peptide" evidence="8">
    <location>
        <begin position="1"/>
        <end position="24"/>
    </location>
</feature>
<keyword evidence="6" id="KW-0472">Membrane</keyword>
<dbReference type="Pfam" id="PF02321">
    <property type="entry name" value="OEP"/>
    <property type="match status" value="2"/>
</dbReference>
<keyword evidence="5" id="KW-0812">Transmembrane</keyword>
<accession>A0ABW6A601</accession>
<evidence type="ECO:0000313" key="10">
    <source>
        <dbReference type="Proteomes" id="UP001597511"/>
    </source>
</evidence>
<dbReference type="PANTHER" id="PTHR30026:SF20">
    <property type="entry name" value="OUTER MEMBRANE PROTEIN TOLC"/>
    <property type="match status" value="1"/>
</dbReference>
<evidence type="ECO:0000256" key="1">
    <source>
        <dbReference type="ARBA" id="ARBA00004442"/>
    </source>
</evidence>
<keyword evidence="4" id="KW-1134">Transmembrane beta strand</keyword>
<evidence type="ECO:0000256" key="4">
    <source>
        <dbReference type="ARBA" id="ARBA00022452"/>
    </source>
</evidence>
<keyword evidence="3" id="KW-0813">Transport</keyword>
<evidence type="ECO:0000313" key="9">
    <source>
        <dbReference type="EMBL" id="MFD2919103.1"/>
    </source>
</evidence>
<organism evidence="9 10">
    <name type="scientific">Terrimonas rubra</name>
    <dbReference type="NCBI Taxonomy" id="1035890"/>
    <lineage>
        <taxon>Bacteria</taxon>
        <taxon>Pseudomonadati</taxon>
        <taxon>Bacteroidota</taxon>
        <taxon>Chitinophagia</taxon>
        <taxon>Chitinophagales</taxon>
        <taxon>Chitinophagaceae</taxon>
        <taxon>Terrimonas</taxon>
    </lineage>
</organism>
<proteinExistence type="inferred from homology"/>
<reference evidence="10" key="1">
    <citation type="journal article" date="2019" name="Int. J. Syst. Evol. Microbiol.">
        <title>The Global Catalogue of Microorganisms (GCM) 10K type strain sequencing project: providing services to taxonomists for standard genome sequencing and annotation.</title>
        <authorList>
            <consortium name="The Broad Institute Genomics Platform"/>
            <consortium name="The Broad Institute Genome Sequencing Center for Infectious Disease"/>
            <person name="Wu L."/>
            <person name="Ma J."/>
        </authorList>
    </citation>
    <scope>NUCLEOTIDE SEQUENCE [LARGE SCALE GENOMIC DNA]</scope>
    <source>
        <strain evidence="10">KCTC 23299</strain>
    </source>
</reference>
<evidence type="ECO:0000256" key="7">
    <source>
        <dbReference type="ARBA" id="ARBA00023237"/>
    </source>
</evidence>
<comment type="subcellular location">
    <subcellularLocation>
        <location evidence="1">Cell outer membrane</location>
    </subcellularLocation>
</comment>
<dbReference type="Gene3D" id="1.20.1600.10">
    <property type="entry name" value="Outer membrane efflux proteins (OEP)"/>
    <property type="match status" value="1"/>
</dbReference>
<evidence type="ECO:0000256" key="3">
    <source>
        <dbReference type="ARBA" id="ARBA00022448"/>
    </source>
</evidence>
<gene>
    <name evidence="9" type="ORF">ACFS6H_05215</name>
</gene>
<dbReference type="InterPro" id="IPR051906">
    <property type="entry name" value="TolC-like"/>
</dbReference>
<dbReference type="PANTHER" id="PTHR30026">
    <property type="entry name" value="OUTER MEMBRANE PROTEIN TOLC"/>
    <property type="match status" value="1"/>
</dbReference>